<feature type="region of interest" description="Disordered" evidence="4">
    <location>
        <begin position="129"/>
        <end position="159"/>
    </location>
</feature>
<evidence type="ECO:0000256" key="1">
    <source>
        <dbReference type="ARBA" id="ARBA00022722"/>
    </source>
</evidence>
<dbReference type="SUPFAM" id="SSF48452">
    <property type="entry name" value="TPR-like"/>
    <property type="match status" value="1"/>
</dbReference>
<keyword evidence="1" id="KW-0540">Nuclease</keyword>
<evidence type="ECO:0000259" key="5">
    <source>
        <dbReference type="Pfam" id="PF00931"/>
    </source>
</evidence>
<evidence type="ECO:0000259" key="7">
    <source>
        <dbReference type="Pfam" id="PF13338"/>
    </source>
</evidence>
<dbReference type="InterPro" id="IPR011990">
    <property type="entry name" value="TPR-like_helical_dom_sf"/>
</dbReference>
<name>A0A100Y8F8_9ACTN</name>
<feature type="compositionally biased region" description="Gly residues" evidence="4">
    <location>
        <begin position="330"/>
        <end position="342"/>
    </location>
</feature>
<evidence type="ECO:0000256" key="4">
    <source>
        <dbReference type="SAM" id="MobiDB-lite"/>
    </source>
</evidence>
<dbReference type="PRINTS" id="PR00364">
    <property type="entry name" value="DISEASERSIST"/>
</dbReference>
<dbReference type="Gene3D" id="1.25.40.10">
    <property type="entry name" value="Tetratricopeptide repeat domain"/>
    <property type="match status" value="1"/>
</dbReference>
<dbReference type="GO" id="GO:0009307">
    <property type="term" value="P:DNA restriction-modification system"/>
    <property type="evidence" value="ECO:0007669"/>
    <property type="project" value="InterPro"/>
</dbReference>
<evidence type="ECO:0000256" key="3">
    <source>
        <dbReference type="ARBA" id="ARBA00022801"/>
    </source>
</evidence>
<keyword evidence="3" id="KW-0378">Hydrolase</keyword>
<reference evidence="8 9" key="1">
    <citation type="submission" date="2015-11" db="EMBL/GenBank/DDBJ databases">
        <title>Genome-wide analysis reveals the secondary metabolome in Streptomyces kanasensis ZX01.</title>
        <authorList>
            <person name="Zhang G."/>
            <person name="Han L."/>
            <person name="Feng J."/>
            <person name="Zhang X."/>
        </authorList>
    </citation>
    <scope>NUCLEOTIDE SEQUENCE [LARGE SCALE GENOMIC DNA]</scope>
    <source>
        <strain evidence="8 9">ZX01</strain>
    </source>
</reference>
<feature type="domain" description="Type II restriction enzyme NaeI" evidence="6">
    <location>
        <begin position="1022"/>
        <end position="1291"/>
    </location>
</feature>
<evidence type="ECO:0000259" key="6">
    <source>
        <dbReference type="Pfam" id="PF09126"/>
    </source>
</evidence>
<dbReference type="InterPro" id="IPR027417">
    <property type="entry name" value="P-loop_NTPase"/>
</dbReference>
<dbReference type="Gene3D" id="3.40.50.300">
    <property type="entry name" value="P-loop containing nucleotide triphosphate hydrolases"/>
    <property type="match status" value="1"/>
</dbReference>
<dbReference type="SUPFAM" id="SSF52540">
    <property type="entry name" value="P-loop containing nucleoside triphosphate hydrolases"/>
    <property type="match status" value="1"/>
</dbReference>
<dbReference type="InterPro" id="IPR011335">
    <property type="entry name" value="Restrct_endonuc-II-like"/>
</dbReference>
<gene>
    <name evidence="8" type="ORF">ATE80_06695</name>
</gene>
<dbReference type="EMBL" id="LNSV01000010">
    <property type="protein sequence ID" value="KUH39614.1"/>
    <property type="molecule type" value="Genomic_DNA"/>
</dbReference>
<dbReference type="RefSeq" id="WP_058941204.1">
    <property type="nucleotide sequence ID" value="NZ_LNSV01000010.1"/>
</dbReference>
<feature type="region of interest" description="Disordered" evidence="4">
    <location>
        <begin position="329"/>
        <end position="348"/>
    </location>
</feature>
<dbReference type="InterPro" id="IPR025159">
    <property type="entry name" value="AbiEi_N"/>
</dbReference>
<dbReference type="InterPro" id="IPR037057">
    <property type="entry name" value="DNA_rep_MutH/T2_RE_sf"/>
</dbReference>
<feature type="domain" description="AbiEi antitoxin N-terminal" evidence="7">
    <location>
        <begin position="414"/>
        <end position="464"/>
    </location>
</feature>
<feature type="domain" description="NB-ARC" evidence="5">
    <location>
        <begin position="166"/>
        <end position="299"/>
    </location>
</feature>
<dbReference type="GO" id="GO:0009036">
    <property type="term" value="F:type II site-specific deoxyribonuclease activity"/>
    <property type="evidence" value="ECO:0007669"/>
    <property type="project" value="InterPro"/>
</dbReference>
<dbReference type="PANTHER" id="PTHR47691:SF3">
    <property type="entry name" value="HTH-TYPE TRANSCRIPTIONAL REGULATOR RV0890C-RELATED"/>
    <property type="match status" value="1"/>
</dbReference>
<dbReference type="Pfam" id="PF13338">
    <property type="entry name" value="AbiEi_4"/>
    <property type="match status" value="1"/>
</dbReference>
<dbReference type="STRING" id="936756.ATE80_06695"/>
<evidence type="ECO:0000313" key="8">
    <source>
        <dbReference type="EMBL" id="KUH39614.1"/>
    </source>
</evidence>
<keyword evidence="2" id="KW-0255">Endonuclease</keyword>
<dbReference type="PANTHER" id="PTHR47691">
    <property type="entry name" value="REGULATOR-RELATED"/>
    <property type="match status" value="1"/>
</dbReference>
<sequence length="1303" mass="139062">MLCSPFDRLSLPLLHVIRRELVPEATTGDVAEVVTSGLFTLEEPAGDAGPLTLVLPDGARTVLRERLPAHEAWRVHQALDRYVASGGDGPARLPSVARDASGPRELPAGHEAFAHASRQTLELLGLDLPTRREPEPGEDFAPADGPEEAGASLPPGPSPFVGRAENVRYLVEQLSAPNGRVHWVTALVGAPGAGRTALALHVAHRVRAHYPDGRYYVDLRGSSSHPVPPEAALHRLLTDLGAPPEEGPHTTGELAAALASALAGRRILLVLDDAPDPDRIRALLPTEPGCSVIVTTRAAQPLPGVQLTPLRDTEAHALLTAFAGAAGTSAAGGAGGAEGGGPPRELTEGRSWWPAALRVVGSWIASGSAPPPAELARLLRAARPTGTLAPPAEELDAVLRLRLGHLPADASAALRLLARAETGVFTLDEASALLEGAPRPEATLSRLVAEGLLERPAPGVYRMPQVVHHHVRRTSGLGPEPEAEEAATRLLRRHLAAAAALYEERRPGSTLPERLDVVPRRIDREAYDVWVSNALASADPVETADGHASPDPRCLADLLLLLQDAGASTPYRSRYEAAAESVMRTAAAVDHTAHDRAGLALALAHHAAGRPLRAARALDDLGPRAGRDDPATRAAAAWLAGSLAAGRAAEKEAMGLLEEAVAASRADDDRFALAVGCLALARVLTRLGWTSKAAGLAREALVCFPEPGPHPLTEEALVCLEQALDRAGRYEEVLAAQRRLRDALRTRGAPPAEEGRLLTRVARALLALGRAPEAEAAAREALALLDGADDTPDRAEADRLVAEARAGRGAEGRTTWTVVAVAAEGGDEVEKLRILTPVVEALEESGVLMPRHRRRWEADRDACLLYVDPDVPLDQLTRALADRLPARLEADGERPAARLAVHRAATDASAGGTASALDVRLTLAMLRSAEFRKVSDNFPFHPTFCISPEVFGRLATRPAGAREERSAEAQVQARDRGARAADGLVAGRFVPREVTGATGEAMCVILTPHIDLSAYDAELLMLARVFNDLDPDGGRIAAIVRECLDTALEPETTGRYDLAELDAEERALIGSLMERELRRAFPAATPFRLRLSLDEPNWSFREADHDGVFLVVRADDGRARWSAGLLRIRPGMTVAPVHRGAPSPLTPQARLAVLWLHRGATLPENVLLRMADADRRAVLAAPSATERTAELFRRVRERPVPDAALRAVTRRHDSARRVREAAAVLRDEGILVLGGNRRGRELAAVLRLPVPDPHAYVSVRLTRRRPHHTGPSVVAGGVAWVVAGPGDPVEPLPQELPSPRRPR</sequence>
<evidence type="ECO:0000313" key="9">
    <source>
        <dbReference type="Proteomes" id="UP000054011"/>
    </source>
</evidence>
<dbReference type="GO" id="GO:0043531">
    <property type="term" value="F:ADP binding"/>
    <property type="evidence" value="ECO:0007669"/>
    <property type="project" value="InterPro"/>
</dbReference>
<evidence type="ECO:0008006" key="10">
    <source>
        <dbReference type="Google" id="ProtNLM"/>
    </source>
</evidence>
<proteinExistence type="predicted"/>
<dbReference type="SUPFAM" id="SSF52980">
    <property type="entry name" value="Restriction endonuclease-like"/>
    <property type="match status" value="1"/>
</dbReference>
<organism evidence="8 9">
    <name type="scientific">Streptomyces kanasensis</name>
    <dbReference type="NCBI Taxonomy" id="936756"/>
    <lineage>
        <taxon>Bacteria</taxon>
        <taxon>Bacillati</taxon>
        <taxon>Actinomycetota</taxon>
        <taxon>Actinomycetes</taxon>
        <taxon>Kitasatosporales</taxon>
        <taxon>Streptomycetaceae</taxon>
        <taxon>Streptomyces</taxon>
    </lineage>
</organism>
<evidence type="ECO:0000256" key="2">
    <source>
        <dbReference type="ARBA" id="ARBA00022759"/>
    </source>
</evidence>
<protein>
    <recommendedName>
        <fullName evidence="10">NB-ARC domain-containing protein</fullName>
    </recommendedName>
</protein>
<dbReference type="GO" id="GO:0003677">
    <property type="term" value="F:DNA binding"/>
    <property type="evidence" value="ECO:0007669"/>
    <property type="project" value="InterPro"/>
</dbReference>
<dbReference type="Pfam" id="PF09126">
    <property type="entry name" value="NaeI"/>
    <property type="match status" value="1"/>
</dbReference>
<dbReference type="CDD" id="cd22338">
    <property type="entry name" value="NaeI-like"/>
    <property type="match status" value="1"/>
</dbReference>
<dbReference type="Proteomes" id="UP000054011">
    <property type="component" value="Unassembled WGS sequence"/>
</dbReference>
<dbReference type="InterPro" id="IPR036388">
    <property type="entry name" value="WH-like_DNA-bd_sf"/>
</dbReference>
<dbReference type="InterPro" id="IPR015210">
    <property type="entry name" value="NaeI"/>
</dbReference>
<keyword evidence="9" id="KW-1185">Reference proteome</keyword>
<accession>A0A100Y8F8</accession>
<dbReference type="Gene3D" id="1.10.10.10">
    <property type="entry name" value="Winged helix-like DNA-binding domain superfamily/Winged helix DNA-binding domain"/>
    <property type="match status" value="1"/>
</dbReference>
<dbReference type="Pfam" id="PF00931">
    <property type="entry name" value="NB-ARC"/>
    <property type="match status" value="1"/>
</dbReference>
<dbReference type="Gene3D" id="3.40.600.10">
    <property type="entry name" value="DNA mismatch repair MutH/Restriction endonuclease, type II"/>
    <property type="match status" value="1"/>
</dbReference>
<dbReference type="InterPro" id="IPR002182">
    <property type="entry name" value="NB-ARC"/>
</dbReference>
<comment type="caution">
    <text evidence="8">The sequence shown here is derived from an EMBL/GenBank/DDBJ whole genome shotgun (WGS) entry which is preliminary data.</text>
</comment>